<gene>
    <name evidence="1" type="ordered locus">Os02g0329600</name>
</gene>
<proteinExistence type="predicted"/>
<organism evidence="1 2">
    <name type="scientific">Oryza sativa subsp. japonica</name>
    <name type="common">Rice</name>
    <dbReference type="NCBI Taxonomy" id="39947"/>
    <lineage>
        <taxon>Eukaryota</taxon>
        <taxon>Viridiplantae</taxon>
        <taxon>Streptophyta</taxon>
        <taxon>Embryophyta</taxon>
        <taxon>Tracheophyta</taxon>
        <taxon>Spermatophyta</taxon>
        <taxon>Magnoliopsida</taxon>
        <taxon>Liliopsida</taxon>
        <taxon>Poales</taxon>
        <taxon>Poaceae</taxon>
        <taxon>BOP clade</taxon>
        <taxon>Oryzoideae</taxon>
        <taxon>Oryzeae</taxon>
        <taxon>Oryzinae</taxon>
        <taxon>Oryza</taxon>
        <taxon>Oryza sativa</taxon>
    </lineage>
</organism>
<feature type="non-terminal residue" evidence="1">
    <location>
        <position position="1"/>
    </location>
</feature>
<accession>Q0E1K7</accession>
<dbReference type="KEGG" id="dosa:Os02g0329600"/>
<evidence type="ECO:0000313" key="1">
    <source>
        <dbReference type="EMBL" id="BAF08631.1"/>
    </source>
</evidence>
<evidence type="ECO:0000313" key="2">
    <source>
        <dbReference type="Proteomes" id="UP000000763"/>
    </source>
</evidence>
<protein>
    <submittedName>
        <fullName evidence="1">Os02g0329600 protein</fullName>
    </submittedName>
</protein>
<dbReference type="AlphaFoldDB" id="Q0E1K7"/>
<reference evidence="2" key="2">
    <citation type="journal article" date="2008" name="Nucleic Acids Res.">
        <title>The rice annotation project database (RAP-DB): 2008 update.</title>
        <authorList>
            <consortium name="The rice annotation project (RAP)"/>
        </authorList>
    </citation>
    <scope>GENOME REANNOTATION</scope>
    <source>
        <strain evidence="2">cv. Nipponbare</strain>
    </source>
</reference>
<name>Q0E1K7_ORYSJ</name>
<reference evidence="1 2" key="1">
    <citation type="journal article" date="2005" name="Nature">
        <title>The map-based sequence of the rice genome.</title>
        <authorList>
            <consortium name="International rice genome sequencing project (IRGSP)"/>
            <person name="Matsumoto T."/>
            <person name="Wu J."/>
            <person name="Kanamori H."/>
            <person name="Katayose Y."/>
            <person name="Fujisawa M."/>
            <person name="Namiki N."/>
            <person name="Mizuno H."/>
            <person name="Yamamoto K."/>
            <person name="Antonio B.A."/>
            <person name="Baba T."/>
            <person name="Sakata K."/>
            <person name="Nagamura Y."/>
            <person name="Aoki H."/>
            <person name="Arikawa K."/>
            <person name="Arita K."/>
            <person name="Bito T."/>
            <person name="Chiden Y."/>
            <person name="Fujitsuka N."/>
            <person name="Fukunaka R."/>
            <person name="Hamada M."/>
            <person name="Harada C."/>
            <person name="Hayashi A."/>
            <person name="Hijishita S."/>
            <person name="Honda M."/>
            <person name="Hosokawa S."/>
            <person name="Ichikawa Y."/>
            <person name="Idonuma A."/>
            <person name="Iijima M."/>
            <person name="Ikeda M."/>
            <person name="Ikeno M."/>
            <person name="Ito K."/>
            <person name="Ito S."/>
            <person name="Ito T."/>
            <person name="Ito Y."/>
            <person name="Ito Y."/>
            <person name="Iwabuchi A."/>
            <person name="Kamiya K."/>
            <person name="Karasawa W."/>
            <person name="Kurita K."/>
            <person name="Katagiri S."/>
            <person name="Kikuta A."/>
            <person name="Kobayashi H."/>
            <person name="Kobayashi N."/>
            <person name="Machita K."/>
            <person name="Maehara T."/>
            <person name="Masukawa M."/>
            <person name="Mizubayashi T."/>
            <person name="Mukai Y."/>
            <person name="Nagasaki H."/>
            <person name="Nagata Y."/>
            <person name="Naito S."/>
            <person name="Nakashima M."/>
            <person name="Nakama Y."/>
            <person name="Nakamichi Y."/>
            <person name="Nakamura M."/>
            <person name="Meguro A."/>
            <person name="Negishi M."/>
            <person name="Ohta I."/>
            <person name="Ohta T."/>
            <person name="Okamoto M."/>
            <person name="Ono N."/>
            <person name="Saji S."/>
            <person name="Sakaguchi M."/>
            <person name="Sakai K."/>
            <person name="Shibata M."/>
            <person name="Shimokawa T."/>
            <person name="Song J."/>
            <person name="Takazaki Y."/>
            <person name="Terasawa K."/>
            <person name="Tsugane M."/>
            <person name="Tsuji K."/>
            <person name="Ueda S."/>
            <person name="Waki K."/>
            <person name="Yamagata H."/>
            <person name="Yamamoto M."/>
            <person name="Yamamoto S."/>
            <person name="Yamane H."/>
            <person name="Yoshiki S."/>
            <person name="Yoshihara R."/>
            <person name="Yukawa K."/>
            <person name="Zhong H."/>
            <person name="Yano M."/>
            <person name="Yuan Q."/>
            <person name="Ouyang S."/>
            <person name="Liu J."/>
            <person name="Jones K.M."/>
            <person name="Gansberger K."/>
            <person name="Moffat K."/>
            <person name="Hill J."/>
            <person name="Bera J."/>
            <person name="Fadrosh D."/>
            <person name="Jin S."/>
            <person name="Johri S."/>
            <person name="Kim M."/>
            <person name="Overton L."/>
            <person name="Reardon M."/>
            <person name="Tsitrin T."/>
            <person name="Vuong H."/>
            <person name="Weaver B."/>
            <person name="Ciecko A."/>
            <person name="Tallon L."/>
            <person name="Jackson J."/>
            <person name="Pai G."/>
            <person name="Aken S.V."/>
            <person name="Utterback T."/>
            <person name="Reidmuller S."/>
            <person name="Feldblyum T."/>
            <person name="Hsiao J."/>
            <person name="Zismann V."/>
            <person name="Iobst S."/>
            <person name="de Vazeille A.R."/>
            <person name="Buell C.R."/>
            <person name="Ying K."/>
            <person name="Li Y."/>
            <person name="Lu T."/>
            <person name="Huang Y."/>
            <person name="Zhao Q."/>
            <person name="Feng Q."/>
            <person name="Zhang L."/>
            <person name="Zhu J."/>
            <person name="Weng Q."/>
            <person name="Mu J."/>
            <person name="Lu Y."/>
            <person name="Fan D."/>
            <person name="Liu Y."/>
            <person name="Guan J."/>
            <person name="Zhang Y."/>
            <person name="Yu S."/>
            <person name="Liu X."/>
            <person name="Zhang Y."/>
            <person name="Hong G."/>
            <person name="Han B."/>
            <person name="Choisne N."/>
            <person name="Demange N."/>
            <person name="Orjeda G."/>
            <person name="Samain S."/>
            <person name="Cattolico L."/>
            <person name="Pelletier E."/>
            <person name="Couloux A."/>
            <person name="Segurens B."/>
            <person name="Wincker P."/>
            <person name="D'Hont A."/>
            <person name="Scarpelli C."/>
            <person name="Weissenbach J."/>
            <person name="Salanoubat M."/>
            <person name="Quetier F."/>
            <person name="Yu Y."/>
            <person name="Kim H.R."/>
            <person name="Rambo T."/>
            <person name="Currie J."/>
            <person name="Collura K."/>
            <person name="Luo M."/>
            <person name="Yang T."/>
            <person name="Ammiraju J.S.S."/>
            <person name="Engler F."/>
            <person name="Soderlund C."/>
            <person name="Wing R.A."/>
            <person name="Palmer L.E."/>
            <person name="de la Bastide M."/>
            <person name="Spiegel L."/>
            <person name="Nascimento L."/>
            <person name="Zutavern T."/>
            <person name="O'Shaughnessy A."/>
            <person name="Dike S."/>
            <person name="Dedhia N."/>
            <person name="Preston R."/>
            <person name="Balija V."/>
            <person name="McCombie W.R."/>
            <person name="Chow T."/>
            <person name="Chen H."/>
            <person name="Chung M."/>
            <person name="Chen C."/>
            <person name="Shaw J."/>
            <person name="Wu H."/>
            <person name="Hsiao K."/>
            <person name="Chao Y."/>
            <person name="Chu M."/>
            <person name="Cheng C."/>
            <person name="Hour A."/>
            <person name="Lee P."/>
            <person name="Lin S."/>
            <person name="Lin Y."/>
            <person name="Liou J."/>
            <person name="Liu S."/>
            <person name="Hsing Y."/>
            <person name="Raghuvanshi S."/>
            <person name="Mohanty A."/>
            <person name="Bharti A.K."/>
            <person name="Gaur A."/>
            <person name="Gupta V."/>
            <person name="Kumar D."/>
            <person name="Ravi V."/>
            <person name="Vij S."/>
            <person name="Kapur A."/>
            <person name="Khurana P."/>
            <person name="Khurana P."/>
            <person name="Khurana J.P."/>
            <person name="Tyagi A.K."/>
            <person name="Gaikwad K."/>
            <person name="Singh A."/>
            <person name="Dalal V."/>
            <person name="Srivastava S."/>
            <person name="Dixit A."/>
            <person name="Pal A.K."/>
            <person name="Ghazi I.A."/>
            <person name="Yadav M."/>
            <person name="Pandit A."/>
            <person name="Bhargava A."/>
            <person name="Sureshbabu K."/>
            <person name="Batra K."/>
            <person name="Sharma T.R."/>
            <person name="Mohapatra T."/>
            <person name="Singh N.K."/>
            <person name="Messing J."/>
            <person name="Nelson A.B."/>
            <person name="Fuks G."/>
            <person name="Kavchok S."/>
            <person name="Keizer G."/>
            <person name="Linton E."/>
            <person name="Llaca V."/>
            <person name="Song R."/>
            <person name="Tanyolac B."/>
            <person name="Young S."/>
            <person name="Ho-Il K."/>
            <person name="Hahn J.H."/>
            <person name="Sangsakoo G."/>
            <person name="Vanavichit A."/>
            <person name="de Mattos Luiz.A.T."/>
            <person name="Zimmer P.D."/>
            <person name="Malone G."/>
            <person name="Dellagostin O."/>
            <person name="de Oliveira A.C."/>
            <person name="Bevan M."/>
            <person name="Bancroft I."/>
            <person name="Minx P."/>
            <person name="Cordum H."/>
            <person name="Wilson R."/>
            <person name="Cheng Z."/>
            <person name="Jin W."/>
            <person name="Jiang J."/>
            <person name="Leong S.A."/>
            <person name="Iwama H."/>
            <person name="Gojobori T."/>
            <person name="Itoh T."/>
            <person name="Niimura Y."/>
            <person name="Fujii Y."/>
            <person name="Habara T."/>
            <person name="Sakai H."/>
            <person name="Sato Y."/>
            <person name="Wilson G."/>
            <person name="Kumar K."/>
            <person name="McCouch S."/>
            <person name="Juretic N."/>
            <person name="Hoen D."/>
            <person name="Wright S."/>
            <person name="Bruskiewich R."/>
            <person name="Bureau T."/>
            <person name="Miyao A."/>
            <person name="Hirochika H."/>
            <person name="Nishikawa T."/>
            <person name="Kadowaki K."/>
            <person name="Sugiura M."/>
            <person name="Burr B."/>
            <person name="Sasaki T."/>
        </authorList>
    </citation>
    <scope>NUCLEOTIDE SEQUENCE [LARGE SCALE GENOMIC DNA]</scope>
    <source>
        <strain evidence="2">cv. Nipponbare</strain>
    </source>
</reference>
<dbReference type="Proteomes" id="UP000000763">
    <property type="component" value="Chromosome 2"/>
</dbReference>
<dbReference type="EMBL" id="AP008208">
    <property type="protein sequence ID" value="BAF08631.1"/>
    <property type="molecule type" value="Genomic_DNA"/>
</dbReference>
<sequence>SHTDTRRRGRSPWCRHEREAIRRCGRARRANTGTQVVPFLPPQASSCVATCTPKVFLHRSVLSISGISSTTNIDSGSDKYSCIVVRSTSARPGNAGSFTSPLLAVTRNTTNLSALELKKIASLDEVCFAQL</sequence>